<accession>A0A6A2ZXQ3</accession>
<dbReference type="EMBL" id="VEPZ02001077">
    <property type="protein sequence ID" value="KAE8695635.1"/>
    <property type="molecule type" value="Genomic_DNA"/>
</dbReference>
<dbReference type="Proteomes" id="UP000436088">
    <property type="component" value="Unassembled WGS sequence"/>
</dbReference>
<evidence type="ECO:0000256" key="9">
    <source>
        <dbReference type="SAM" id="MobiDB-lite"/>
    </source>
</evidence>
<evidence type="ECO:0000256" key="1">
    <source>
        <dbReference type="ARBA" id="ARBA00004127"/>
    </source>
</evidence>
<dbReference type="GO" id="GO:0051119">
    <property type="term" value="F:sugar transmembrane transporter activity"/>
    <property type="evidence" value="ECO:0007669"/>
    <property type="project" value="InterPro"/>
</dbReference>
<comment type="caution">
    <text evidence="11">The sequence shown here is derived from an EMBL/GenBank/DDBJ whole genome shotgun (WGS) entry which is preliminary data.</text>
</comment>
<keyword evidence="12" id="KW-1185">Reference proteome</keyword>
<keyword evidence="5 10" id="KW-0812">Transmembrane</keyword>
<evidence type="ECO:0000313" key="12">
    <source>
        <dbReference type="Proteomes" id="UP000436088"/>
    </source>
</evidence>
<feature type="transmembrane region" description="Helical" evidence="10">
    <location>
        <begin position="57"/>
        <end position="80"/>
    </location>
</feature>
<reference evidence="11" key="1">
    <citation type="submission" date="2019-09" db="EMBL/GenBank/DDBJ databases">
        <title>Draft genome information of white flower Hibiscus syriacus.</title>
        <authorList>
            <person name="Kim Y.-M."/>
        </authorList>
    </citation>
    <scope>NUCLEOTIDE SEQUENCE [LARGE SCALE GENOMIC DNA]</scope>
    <source>
        <strain evidence="11">YM2019G1</strain>
    </source>
</reference>
<keyword evidence="3" id="KW-0813">Transport</keyword>
<evidence type="ECO:0000256" key="10">
    <source>
        <dbReference type="SAM" id="Phobius"/>
    </source>
</evidence>
<evidence type="ECO:0000256" key="7">
    <source>
        <dbReference type="ARBA" id="ARBA00022989"/>
    </source>
</evidence>
<gene>
    <name evidence="11" type="ORF">F3Y22_tig00110694pilonHSYRG00075</name>
</gene>
<proteinExistence type="inferred from homology"/>
<dbReference type="Gene3D" id="1.20.1280.290">
    <property type="match status" value="1"/>
</dbReference>
<sequence>MEISFSFSFLFVMRLTFYRIYKKKAVEEFQAIRYLVTVMNCISWCFYGLPFVKKDNLLVLTINAVGLVIELMYLTVYVIYANDQKKRLTVAYVLLGEAALTVAIVLVAMLSLHGSHRTLFVGVISDIFNIFMYAAPLAIWSVEYMPFWLSLAGFSNGVCWTIYGLLPFDIFLLLVLYGYYYFNGKDSKKDKRPAADVQLSNQPGGAP</sequence>
<dbReference type="GO" id="GO:0016020">
    <property type="term" value="C:membrane"/>
    <property type="evidence" value="ECO:0007669"/>
    <property type="project" value="InterPro"/>
</dbReference>
<feature type="region of interest" description="Disordered" evidence="9">
    <location>
        <begin position="187"/>
        <end position="207"/>
    </location>
</feature>
<keyword evidence="6" id="KW-0677">Repeat</keyword>
<evidence type="ECO:0000256" key="6">
    <source>
        <dbReference type="ARBA" id="ARBA00022737"/>
    </source>
</evidence>
<feature type="compositionally biased region" description="Polar residues" evidence="9">
    <location>
        <begin position="198"/>
        <end position="207"/>
    </location>
</feature>
<evidence type="ECO:0000256" key="2">
    <source>
        <dbReference type="ARBA" id="ARBA00007809"/>
    </source>
</evidence>
<dbReference type="PANTHER" id="PTHR10791">
    <property type="entry name" value="RAG1-ACTIVATING PROTEIN 1"/>
    <property type="match status" value="1"/>
</dbReference>
<dbReference type="FunFam" id="1.20.1280.290:FF:000001">
    <property type="entry name" value="Bidirectional sugar transporter SWEET"/>
    <property type="match status" value="1"/>
</dbReference>
<feature type="transmembrane region" description="Helical" evidence="10">
    <location>
        <begin position="160"/>
        <end position="182"/>
    </location>
</feature>
<evidence type="ECO:0000313" key="11">
    <source>
        <dbReference type="EMBL" id="KAE8695635.1"/>
    </source>
</evidence>
<dbReference type="InterPro" id="IPR047664">
    <property type="entry name" value="SWEET"/>
</dbReference>
<dbReference type="InterPro" id="IPR004316">
    <property type="entry name" value="SWEET_rpt"/>
</dbReference>
<dbReference type="Pfam" id="PF03083">
    <property type="entry name" value="MtN3_slv"/>
    <property type="match status" value="2"/>
</dbReference>
<dbReference type="GO" id="GO:0012505">
    <property type="term" value="C:endomembrane system"/>
    <property type="evidence" value="ECO:0007669"/>
    <property type="project" value="UniProtKB-SubCell"/>
</dbReference>
<feature type="transmembrane region" description="Helical" evidence="10">
    <location>
        <begin position="31"/>
        <end position="50"/>
    </location>
</feature>
<protein>
    <submittedName>
        <fullName evidence="11">Cyclophilin 38 isoform 1</fullName>
    </submittedName>
</protein>
<evidence type="ECO:0000256" key="5">
    <source>
        <dbReference type="ARBA" id="ARBA00022692"/>
    </source>
</evidence>
<keyword evidence="7 10" id="KW-1133">Transmembrane helix</keyword>
<evidence type="ECO:0000256" key="4">
    <source>
        <dbReference type="ARBA" id="ARBA00022597"/>
    </source>
</evidence>
<comment type="subcellular location">
    <subcellularLocation>
        <location evidence="1">Endomembrane system</location>
        <topology evidence="1">Multi-pass membrane protein</topology>
    </subcellularLocation>
</comment>
<dbReference type="AlphaFoldDB" id="A0A6A2ZXQ3"/>
<comment type="similarity">
    <text evidence="2">Belongs to the SWEET sugar transporter family.</text>
</comment>
<evidence type="ECO:0000256" key="8">
    <source>
        <dbReference type="ARBA" id="ARBA00023136"/>
    </source>
</evidence>
<dbReference type="PANTHER" id="PTHR10791:SF236">
    <property type="entry name" value="BIDIRECTIONAL SUGAR TRANSPORTER SWEET8"/>
    <property type="match status" value="1"/>
</dbReference>
<keyword evidence="4" id="KW-0762">Sugar transport</keyword>
<organism evidence="11 12">
    <name type="scientific">Hibiscus syriacus</name>
    <name type="common">Rose of Sharon</name>
    <dbReference type="NCBI Taxonomy" id="106335"/>
    <lineage>
        <taxon>Eukaryota</taxon>
        <taxon>Viridiplantae</taxon>
        <taxon>Streptophyta</taxon>
        <taxon>Embryophyta</taxon>
        <taxon>Tracheophyta</taxon>
        <taxon>Spermatophyta</taxon>
        <taxon>Magnoliopsida</taxon>
        <taxon>eudicotyledons</taxon>
        <taxon>Gunneridae</taxon>
        <taxon>Pentapetalae</taxon>
        <taxon>rosids</taxon>
        <taxon>malvids</taxon>
        <taxon>Malvales</taxon>
        <taxon>Malvaceae</taxon>
        <taxon>Malvoideae</taxon>
        <taxon>Hibiscus</taxon>
    </lineage>
</organism>
<evidence type="ECO:0000256" key="3">
    <source>
        <dbReference type="ARBA" id="ARBA00022448"/>
    </source>
</evidence>
<feature type="transmembrane region" description="Helical" evidence="10">
    <location>
        <begin position="119"/>
        <end position="140"/>
    </location>
</feature>
<name>A0A6A2ZXQ3_HIBSY</name>
<feature type="transmembrane region" description="Helical" evidence="10">
    <location>
        <begin position="92"/>
        <end position="112"/>
    </location>
</feature>
<keyword evidence="8 10" id="KW-0472">Membrane</keyword>